<evidence type="ECO:0000313" key="2">
    <source>
        <dbReference type="Proteomes" id="UP000001887"/>
    </source>
</evidence>
<evidence type="ECO:0008006" key="3">
    <source>
        <dbReference type="Google" id="ProtNLM"/>
    </source>
</evidence>
<evidence type="ECO:0000313" key="1">
    <source>
        <dbReference type="EMBL" id="ADB15478.1"/>
    </source>
</evidence>
<dbReference type="Gene3D" id="3.40.720.10">
    <property type="entry name" value="Alkaline Phosphatase, subunit A"/>
    <property type="match status" value="1"/>
</dbReference>
<keyword evidence="2" id="KW-1185">Reference proteome</keyword>
<dbReference type="EMBL" id="CP001848">
    <property type="protein sequence ID" value="ADB15478.1"/>
    <property type="molecule type" value="Genomic_DNA"/>
</dbReference>
<dbReference type="SUPFAM" id="SSF53649">
    <property type="entry name" value="Alkaline phosphatase-like"/>
    <property type="match status" value="1"/>
</dbReference>
<dbReference type="STRING" id="530564.Psta_0793"/>
<dbReference type="KEGG" id="psl:Psta_0793"/>
<protein>
    <recommendedName>
        <fullName evidence="3">Sulfatase</fullName>
    </recommendedName>
</protein>
<dbReference type="eggNOG" id="COG3119">
    <property type="taxonomic scope" value="Bacteria"/>
</dbReference>
<dbReference type="AlphaFoldDB" id="D2R6A0"/>
<dbReference type="Proteomes" id="UP000001887">
    <property type="component" value="Chromosome"/>
</dbReference>
<accession>D2R6A0</accession>
<dbReference type="InterPro" id="IPR017850">
    <property type="entry name" value="Alkaline_phosphatase_core_sf"/>
</dbReference>
<dbReference type="Pfam" id="PF07394">
    <property type="entry name" value="DUF1501"/>
    <property type="match status" value="1"/>
</dbReference>
<dbReference type="PANTHER" id="PTHR43737">
    <property type="entry name" value="BLL7424 PROTEIN"/>
    <property type="match status" value="1"/>
</dbReference>
<name>D2R6A0_PIRSD</name>
<dbReference type="OrthoDB" id="127333at2"/>
<proteinExistence type="predicted"/>
<gene>
    <name evidence="1" type="ordered locus">Psta_0793</name>
</gene>
<organism evidence="1 2">
    <name type="scientific">Pirellula staleyi (strain ATCC 27377 / DSM 6068 / ICPB 4128)</name>
    <name type="common">Pirella staleyi</name>
    <dbReference type="NCBI Taxonomy" id="530564"/>
    <lineage>
        <taxon>Bacteria</taxon>
        <taxon>Pseudomonadati</taxon>
        <taxon>Planctomycetota</taxon>
        <taxon>Planctomycetia</taxon>
        <taxon>Pirellulales</taxon>
        <taxon>Pirellulaceae</taxon>
        <taxon>Pirellula</taxon>
    </lineage>
</organism>
<sequence length="483" mass="53020" precursor="true">MHRRAEISSNDLRRLTRRAWLATMSGSLASICAGSLLAEEQAPTERAAGSLSALHHPAKAKRVIFLCQSGAPSQIDLFDPKPTLLERAGEELPASVRKGQRLTTMTSKQTSLPLIGSSFTFEKHGECGRSLSELLPYTSKIVDKLCFIDSMHTDAINHDPAITLLQTGHQQPGRPSLGSWVSYGLGTLRAELPSFVVMLSGGKPGDQPLYGRLWSSAFLPGKHQGVQLRGGREPVLYLSNPPGIDRAARRAMVDTMAALDRLGSPRLDPDIESRIDQYELALGMQDAIPKVADFSGETQETLDLYGPDVKTPGTFAANCLLARRLVENGVRFVQLYHRDWDHHTKIDSRIQETSLQTDQPSAALVADLARRGLLEDTLVIWGGEFGRTSYSQNDPEGGSFGRDHHPRCFSIWMAGGGVRPGYTLGKTDEFSYNIIDSPVHVHDLQATILHLLGIDHLQLTYRTQGRDFRLTDVAGEVVTKVLG</sequence>
<dbReference type="PANTHER" id="PTHR43737:SF1">
    <property type="entry name" value="DUF1501 DOMAIN-CONTAINING PROTEIN"/>
    <property type="match status" value="1"/>
</dbReference>
<dbReference type="HOGENOM" id="CLU_035908_0_0_0"/>
<reference evidence="1 2" key="1">
    <citation type="journal article" date="2009" name="Stand. Genomic Sci.">
        <title>Complete genome sequence of Pirellula staleyi type strain (ATCC 27377).</title>
        <authorList>
            <person name="Clum A."/>
            <person name="Tindall B.J."/>
            <person name="Sikorski J."/>
            <person name="Ivanova N."/>
            <person name="Mavrommatis K."/>
            <person name="Lucas S."/>
            <person name="Glavina del Rio T."/>
            <person name="Nolan M."/>
            <person name="Chen F."/>
            <person name="Tice H."/>
            <person name="Pitluck S."/>
            <person name="Cheng J.F."/>
            <person name="Chertkov O."/>
            <person name="Brettin T."/>
            <person name="Han C."/>
            <person name="Detter J.C."/>
            <person name="Kuske C."/>
            <person name="Bruce D."/>
            <person name="Goodwin L."/>
            <person name="Ovchinikova G."/>
            <person name="Pati A."/>
            <person name="Mikhailova N."/>
            <person name="Chen A."/>
            <person name="Palaniappan K."/>
            <person name="Land M."/>
            <person name="Hauser L."/>
            <person name="Chang Y.J."/>
            <person name="Jeffries C.D."/>
            <person name="Chain P."/>
            <person name="Rohde M."/>
            <person name="Goker M."/>
            <person name="Bristow J."/>
            <person name="Eisen J.A."/>
            <person name="Markowitz V."/>
            <person name="Hugenholtz P."/>
            <person name="Kyrpides N.C."/>
            <person name="Klenk H.P."/>
            <person name="Lapidus A."/>
        </authorList>
    </citation>
    <scope>NUCLEOTIDE SEQUENCE [LARGE SCALE GENOMIC DNA]</scope>
    <source>
        <strain evidence="2">ATCC 27377 / DSM 6068 / ICPB 4128</strain>
    </source>
</reference>
<dbReference type="InterPro" id="IPR010869">
    <property type="entry name" value="DUF1501"/>
</dbReference>